<dbReference type="GO" id="GO:0042910">
    <property type="term" value="F:xenobiotic transmembrane transporter activity"/>
    <property type="evidence" value="ECO:0007669"/>
    <property type="project" value="InterPro"/>
</dbReference>
<comment type="similarity">
    <text evidence="2">Belongs to the multi antimicrobial extrusion (MATE) (TC 2.A.66.1) family. MepA subfamily.</text>
</comment>
<evidence type="ECO:0000256" key="2">
    <source>
        <dbReference type="ARBA" id="ARBA00008417"/>
    </source>
</evidence>
<dbReference type="PIRSF" id="PIRSF006603">
    <property type="entry name" value="DinF"/>
    <property type="match status" value="1"/>
</dbReference>
<evidence type="ECO:0000256" key="5">
    <source>
        <dbReference type="ARBA" id="ARBA00022475"/>
    </source>
</evidence>
<dbReference type="InterPro" id="IPR045070">
    <property type="entry name" value="MATE_MepA-like"/>
</dbReference>
<feature type="transmembrane region" description="Helical" evidence="10">
    <location>
        <begin position="48"/>
        <end position="72"/>
    </location>
</feature>
<evidence type="ECO:0000256" key="6">
    <source>
        <dbReference type="ARBA" id="ARBA00022692"/>
    </source>
</evidence>
<keyword evidence="6 10" id="KW-0812">Transmembrane</keyword>
<dbReference type="OrthoDB" id="9811110at2"/>
<organism evidence="11 12">
    <name type="scientific">Gottschalkia purinilytica</name>
    <name type="common">Clostridium purinilyticum</name>
    <dbReference type="NCBI Taxonomy" id="1503"/>
    <lineage>
        <taxon>Bacteria</taxon>
        <taxon>Bacillati</taxon>
        <taxon>Bacillota</taxon>
        <taxon>Tissierellia</taxon>
        <taxon>Tissierellales</taxon>
        <taxon>Gottschalkiaceae</taxon>
        <taxon>Gottschalkia</taxon>
    </lineage>
</organism>
<name>A0A0L0W8J6_GOTPU</name>
<accession>A0A0L0W8J6</accession>
<evidence type="ECO:0000256" key="3">
    <source>
        <dbReference type="ARBA" id="ARBA00022106"/>
    </source>
</evidence>
<dbReference type="AlphaFoldDB" id="A0A0L0W8J6"/>
<feature type="transmembrane region" description="Helical" evidence="10">
    <location>
        <begin position="271"/>
        <end position="292"/>
    </location>
</feature>
<keyword evidence="9" id="KW-0046">Antibiotic resistance</keyword>
<keyword evidence="5" id="KW-1003">Cell membrane</keyword>
<dbReference type="GO" id="GO:0005886">
    <property type="term" value="C:plasma membrane"/>
    <property type="evidence" value="ECO:0007669"/>
    <property type="project" value="UniProtKB-SubCell"/>
</dbReference>
<dbReference type="Pfam" id="PF01554">
    <property type="entry name" value="MatE"/>
    <property type="match status" value="2"/>
</dbReference>
<dbReference type="CDD" id="cd13143">
    <property type="entry name" value="MATE_MepA_like"/>
    <property type="match status" value="1"/>
</dbReference>
<keyword evidence="12" id="KW-1185">Reference proteome</keyword>
<evidence type="ECO:0000313" key="12">
    <source>
        <dbReference type="Proteomes" id="UP000037267"/>
    </source>
</evidence>
<feature type="transmembrane region" description="Helical" evidence="10">
    <location>
        <begin position="136"/>
        <end position="157"/>
    </location>
</feature>
<comment type="caution">
    <text evidence="11">The sequence shown here is derived from an EMBL/GenBank/DDBJ whole genome shotgun (WGS) entry which is preliminary data.</text>
</comment>
<keyword evidence="7 10" id="KW-1133">Transmembrane helix</keyword>
<feature type="transmembrane region" description="Helical" evidence="10">
    <location>
        <begin position="358"/>
        <end position="377"/>
    </location>
</feature>
<dbReference type="InterPro" id="IPR002528">
    <property type="entry name" value="MATE_fam"/>
</dbReference>
<evidence type="ECO:0000313" key="11">
    <source>
        <dbReference type="EMBL" id="KNF07771.1"/>
    </source>
</evidence>
<keyword evidence="8 10" id="KW-0472">Membrane</keyword>
<dbReference type="GO" id="GO:0015297">
    <property type="term" value="F:antiporter activity"/>
    <property type="evidence" value="ECO:0007669"/>
    <property type="project" value="InterPro"/>
</dbReference>
<evidence type="ECO:0000256" key="10">
    <source>
        <dbReference type="SAM" id="Phobius"/>
    </source>
</evidence>
<dbReference type="InterPro" id="IPR048279">
    <property type="entry name" value="MdtK-like"/>
</dbReference>
<keyword evidence="4" id="KW-0813">Transport</keyword>
<dbReference type="RefSeq" id="WP_050355898.1">
    <property type="nucleotide sequence ID" value="NZ_LGSS01000012.1"/>
</dbReference>
<evidence type="ECO:0000256" key="9">
    <source>
        <dbReference type="ARBA" id="ARBA00023251"/>
    </source>
</evidence>
<dbReference type="NCBIfam" id="TIGR00797">
    <property type="entry name" value="matE"/>
    <property type="match status" value="1"/>
</dbReference>
<protein>
    <recommendedName>
        <fullName evidence="3">Multidrug export protein MepA</fullName>
    </recommendedName>
</protein>
<feature type="transmembrane region" description="Helical" evidence="10">
    <location>
        <begin position="316"/>
        <end position="338"/>
    </location>
</feature>
<feature type="transmembrane region" description="Helical" evidence="10">
    <location>
        <begin position="93"/>
        <end position="116"/>
    </location>
</feature>
<gene>
    <name evidence="11" type="ORF">CLPU_12c00440</name>
</gene>
<dbReference type="PATRIC" id="fig|1503.3.peg.327"/>
<feature type="transmembrane region" description="Helical" evidence="10">
    <location>
        <begin position="398"/>
        <end position="420"/>
    </location>
</feature>
<dbReference type="EMBL" id="LGSS01000012">
    <property type="protein sequence ID" value="KNF07771.1"/>
    <property type="molecule type" value="Genomic_DNA"/>
</dbReference>
<evidence type="ECO:0000256" key="7">
    <source>
        <dbReference type="ARBA" id="ARBA00022989"/>
    </source>
</evidence>
<dbReference type="PANTHER" id="PTHR43823">
    <property type="entry name" value="SPORULATION PROTEIN YKVU"/>
    <property type="match status" value="1"/>
</dbReference>
<dbReference type="PANTHER" id="PTHR43823:SF3">
    <property type="entry name" value="MULTIDRUG EXPORT PROTEIN MEPA"/>
    <property type="match status" value="1"/>
</dbReference>
<feature type="transmembrane region" description="Helical" evidence="10">
    <location>
        <begin position="195"/>
        <end position="215"/>
    </location>
</feature>
<dbReference type="Proteomes" id="UP000037267">
    <property type="component" value="Unassembled WGS sequence"/>
</dbReference>
<proteinExistence type="inferred from homology"/>
<dbReference type="STRING" id="1503.CLPU_12c00440"/>
<feature type="transmembrane region" description="Helical" evidence="10">
    <location>
        <begin position="235"/>
        <end position="259"/>
    </location>
</feature>
<reference evidence="12" key="1">
    <citation type="submission" date="2015-07" db="EMBL/GenBank/DDBJ databases">
        <title>Draft genome sequence of the purine-degrading Gottschalkia purinilyticum DSM 1384 (formerly Clostridium purinilyticum).</title>
        <authorList>
            <person name="Poehlein A."/>
            <person name="Schiel-Bengelsdorf B."/>
            <person name="Bengelsdorf F.R."/>
            <person name="Daniel R."/>
            <person name="Duerre P."/>
        </authorList>
    </citation>
    <scope>NUCLEOTIDE SEQUENCE [LARGE SCALE GENOMIC DNA]</scope>
    <source>
        <strain evidence="12">DSM 1384</strain>
    </source>
</reference>
<comment type="subcellular location">
    <subcellularLocation>
        <location evidence="1">Cell membrane</location>
        <topology evidence="1">Multi-pass membrane protein</topology>
    </subcellularLocation>
</comment>
<dbReference type="GO" id="GO:0046677">
    <property type="term" value="P:response to antibiotic"/>
    <property type="evidence" value="ECO:0007669"/>
    <property type="project" value="UniProtKB-KW"/>
</dbReference>
<evidence type="ECO:0000256" key="8">
    <source>
        <dbReference type="ARBA" id="ARBA00023136"/>
    </source>
</evidence>
<sequence>MDRSKQLGEESIGKLLINFSIPAIVGMVVNAVYNIVDRIFIGRFIGDMGLAGVVIAYPIMLIIMAFAMLIGFGATSLISIKLGEGKQDEAESILGNAFTLMIIFPLVLTAVGLFFLDDILVLFGASKNVLPYAEQYLSIILIGAVFQTIGFGMNNFIRSEGNPKVAMGTMLVGAIINTILDPILISVVGLGIKGAALATILAQLASAIWVLYYFFSGNSLLKVRKPYLKLKSKLVSNILALGSAQFAIQLANSLIILLFNRALIRHGGDLAISAYGIINSISTMILMPIFGINQGSQPIVGYNYGARKYDRVKKTLKLSITGATIIVLIGFAVSMLFPEQLVSLFSKGNKELTKLASNGMRLFFLMYPVIGFQIVASNYFQATGKPKQALFLSMSRQVIVLIPAILILPNIFGLNGIWAAGPTADFLASLLTGTFLILDLKNLDRMKNQNQFL</sequence>
<feature type="transmembrane region" description="Helical" evidence="10">
    <location>
        <begin position="12"/>
        <end position="36"/>
    </location>
</feature>
<dbReference type="InterPro" id="IPR051327">
    <property type="entry name" value="MATE_MepA_subfamily"/>
</dbReference>
<evidence type="ECO:0000256" key="4">
    <source>
        <dbReference type="ARBA" id="ARBA00022448"/>
    </source>
</evidence>
<evidence type="ECO:0000256" key="1">
    <source>
        <dbReference type="ARBA" id="ARBA00004651"/>
    </source>
</evidence>
<feature type="transmembrane region" description="Helical" evidence="10">
    <location>
        <begin position="169"/>
        <end position="189"/>
    </location>
</feature>